<reference evidence="3 4" key="1">
    <citation type="submission" date="2018-06" db="EMBL/GenBank/DDBJ databases">
        <title>Streptacidiphilus pinicola sp. nov., isolated from pine grove soil.</title>
        <authorList>
            <person name="Roh S.G."/>
            <person name="Park S."/>
            <person name="Kim M.-K."/>
            <person name="Yun B.-R."/>
            <person name="Park J."/>
            <person name="Kim M.J."/>
            <person name="Kim Y.S."/>
            <person name="Kim S.B."/>
        </authorList>
    </citation>
    <scope>NUCLEOTIDE SEQUENCE [LARGE SCALE GENOMIC DNA]</scope>
    <source>
        <strain evidence="3 4">MMS16-CNU450</strain>
    </source>
</reference>
<dbReference type="OrthoDB" id="3689607at2"/>
<feature type="domain" description="Nudix hydrolase" evidence="2">
    <location>
        <begin position="52"/>
        <end position="194"/>
    </location>
</feature>
<dbReference type="EMBL" id="QKYN01000072">
    <property type="protein sequence ID" value="RAG84075.1"/>
    <property type="molecule type" value="Genomic_DNA"/>
</dbReference>
<dbReference type="Pfam" id="PF00293">
    <property type="entry name" value="NUDIX"/>
    <property type="match status" value="1"/>
</dbReference>
<dbReference type="InterPro" id="IPR015797">
    <property type="entry name" value="NUDIX_hydrolase-like_dom_sf"/>
</dbReference>
<dbReference type="RefSeq" id="WP_111502227.1">
    <property type="nucleotide sequence ID" value="NZ_QKYN01000072.1"/>
</dbReference>
<keyword evidence="4" id="KW-1185">Reference proteome</keyword>
<sequence length="212" mass="23577">MTWTTERSDDPAAPEPAELAALARRFPALHAPQFWAWGGYDAQFSPLMPADRLVTNVHLVGFAPLPGAEGHGVVVCRDERDHWFLPGGTRERDESVDDCLVRELREEAGARLLDAPVWIGAHRCVTDNPVPYRPWQPHPEKAWLWGWGEVVVDSAPTNPEDGEPVVEVRVAPAAEAMELLTRGRDRWWAELVALAVESRERRASAGERTPGA</sequence>
<dbReference type="InterPro" id="IPR000086">
    <property type="entry name" value="NUDIX_hydrolase_dom"/>
</dbReference>
<keyword evidence="1 3" id="KW-0378">Hydrolase</keyword>
<dbReference type="InterPro" id="IPR020084">
    <property type="entry name" value="NUDIX_hydrolase_CS"/>
</dbReference>
<protein>
    <submittedName>
        <fullName evidence="3">NUDIX hydrolase</fullName>
    </submittedName>
</protein>
<evidence type="ECO:0000256" key="1">
    <source>
        <dbReference type="ARBA" id="ARBA00022801"/>
    </source>
</evidence>
<organism evidence="3 4">
    <name type="scientific">Streptacidiphilus pinicola</name>
    <dbReference type="NCBI Taxonomy" id="2219663"/>
    <lineage>
        <taxon>Bacteria</taxon>
        <taxon>Bacillati</taxon>
        <taxon>Actinomycetota</taxon>
        <taxon>Actinomycetes</taxon>
        <taxon>Kitasatosporales</taxon>
        <taxon>Streptomycetaceae</taxon>
        <taxon>Streptacidiphilus</taxon>
    </lineage>
</organism>
<dbReference type="PROSITE" id="PS51462">
    <property type="entry name" value="NUDIX"/>
    <property type="match status" value="1"/>
</dbReference>
<evidence type="ECO:0000313" key="4">
    <source>
        <dbReference type="Proteomes" id="UP000248889"/>
    </source>
</evidence>
<dbReference type="Gene3D" id="3.90.79.10">
    <property type="entry name" value="Nucleoside Triphosphate Pyrophosphohydrolase"/>
    <property type="match status" value="1"/>
</dbReference>
<dbReference type="SUPFAM" id="SSF55811">
    <property type="entry name" value="Nudix"/>
    <property type="match status" value="1"/>
</dbReference>
<dbReference type="Proteomes" id="UP000248889">
    <property type="component" value="Unassembled WGS sequence"/>
</dbReference>
<dbReference type="PROSITE" id="PS00893">
    <property type="entry name" value="NUDIX_BOX"/>
    <property type="match status" value="1"/>
</dbReference>
<dbReference type="GO" id="GO:0016787">
    <property type="term" value="F:hydrolase activity"/>
    <property type="evidence" value="ECO:0007669"/>
    <property type="project" value="UniProtKB-KW"/>
</dbReference>
<evidence type="ECO:0000259" key="2">
    <source>
        <dbReference type="PROSITE" id="PS51462"/>
    </source>
</evidence>
<proteinExistence type="predicted"/>
<comment type="caution">
    <text evidence="3">The sequence shown here is derived from an EMBL/GenBank/DDBJ whole genome shotgun (WGS) entry which is preliminary data.</text>
</comment>
<dbReference type="AlphaFoldDB" id="A0A2X0K499"/>
<accession>A0A2X0K499</accession>
<evidence type="ECO:0000313" key="3">
    <source>
        <dbReference type="EMBL" id="RAG84075.1"/>
    </source>
</evidence>
<name>A0A2X0K499_9ACTN</name>
<gene>
    <name evidence="3" type="ORF">DN069_18705</name>
</gene>